<protein>
    <submittedName>
        <fullName evidence="4">Uncharacterized protein</fullName>
    </submittedName>
</protein>
<dbReference type="Proteomes" id="UP000261380">
    <property type="component" value="Unplaced"/>
</dbReference>
<accession>A0A3B5LA19</accession>
<keyword evidence="5" id="KW-1185">Reference proteome</keyword>
<reference evidence="4" key="1">
    <citation type="submission" date="2025-08" db="UniProtKB">
        <authorList>
            <consortium name="Ensembl"/>
        </authorList>
    </citation>
    <scope>IDENTIFICATION</scope>
</reference>
<evidence type="ECO:0000313" key="5">
    <source>
        <dbReference type="Proteomes" id="UP000261380"/>
    </source>
</evidence>
<keyword evidence="3" id="KW-0812">Transmembrane</keyword>
<reference evidence="4" key="2">
    <citation type="submission" date="2025-09" db="UniProtKB">
        <authorList>
            <consortium name="Ensembl"/>
        </authorList>
    </citation>
    <scope>IDENTIFICATION</scope>
</reference>
<evidence type="ECO:0000256" key="2">
    <source>
        <dbReference type="ARBA" id="ARBA00022801"/>
    </source>
</evidence>
<name>A0A3B5LA19_9TELE</name>
<evidence type="ECO:0000256" key="1">
    <source>
        <dbReference type="ARBA" id="ARBA00009283"/>
    </source>
</evidence>
<proteinExistence type="inferred from homology"/>
<dbReference type="GO" id="GO:0016787">
    <property type="term" value="F:hydrolase activity"/>
    <property type="evidence" value="ECO:0007669"/>
    <property type="project" value="UniProtKB-KW"/>
</dbReference>
<keyword evidence="3" id="KW-0472">Membrane</keyword>
<sequence length="174" mass="19219">PPPLSEMKEKNPWHKPLTIIITVIGVIAIVALVTVAGLQNRPVFQKYKYGIVLDAGSSHTALYIYKWPAEKDNNTGRIEQKHSCKVKVWVHFPQTQYNTLSCRTKYLGTSFGNTILSLFSKHKLKVITLICICLRGSAYKNALLGGGCIRIPISGGGGGGVFKIKAFTITMWDI</sequence>
<dbReference type="InterPro" id="IPR000407">
    <property type="entry name" value="GDA1_CD39_NTPase"/>
</dbReference>
<keyword evidence="2" id="KW-0378">Hydrolase</keyword>
<evidence type="ECO:0000313" key="4">
    <source>
        <dbReference type="Ensembl" id="ENSXCOP00000007340.1"/>
    </source>
</evidence>
<dbReference type="GeneTree" id="ENSGT01150000286965"/>
<comment type="similarity">
    <text evidence="1">Belongs to the GDA1/CD39 NTPase family.</text>
</comment>
<keyword evidence="3" id="KW-1133">Transmembrane helix</keyword>
<organism evidence="4 5">
    <name type="scientific">Xiphophorus couchianus</name>
    <name type="common">Monterrey platyfish</name>
    <dbReference type="NCBI Taxonomy" id="32473"/>
    <lineage>
        <taxon>Eukaryota</taxon>
        <taxon>Metazoa</taxon>
        <taxon>Chordata</taxon>
        <taxon>Craniata</taxon>
        <taxon>Vertebrata</taxon>
        <taxon>Euteleostomi</taxon>
        <taxon>Actinopterygii</taxon>
        <taxon>Neopterygii</taxon>
        <taxon>Teleostei</taxon>
        <taxon>Neoteleostei</taxon>
        <taxon>Acanthomorphata</taxon>
        <taxon>Ovalentaria</taxon>
        <taxon>Atherinomorphae</taxon>
        <taxon>Cyprinodontiformes</taxon>
        <taxon>Poeciliidae</taxon>
        <taxon>Poeciliinae</taxon>
        <taxon>Xiphophorus</taxon>
    </lineage>
</organism>
<dbReference type="Pfam" id="PF01150">
    <property type="entry name" value="GDA1_CD39"/>
    <property type="match status" value="1"/>
</dbReference>
<evidence type="ECO:0000256" key="3">
    <source>
        <dbReference type="SAM" id="Phobius"/>
    </source>
</evidence>
<dbReference type="AlphaFoldDB" id="A0A3B5LA19"/>
<dbReference type="Ensembl" id="ENSXCOT00000007435.1">
    <property type="protein sequence ID" value="ENSXCOP00000007340.1"/>
    <property type="gene ID" value="ENSXCOG00000005667.1"/>
</dbReference>
<feature type="transmembrane region" description="Helical" evidence="3">
    <location>
        <begin position="17"/>
        <end position="38"/>
    </location>
</feature>
<dbReference type="Gene3D" id="3.30.420.40">
    <property type="match status" value="1"/>
</dbReference>